<name>A0A1X3H2X0_9BRAD</name>
<evidence type="ECO:0000256" key="3">
    <source>
        <dbReference type="ARBA" id="ARBA00023125"/>
    </source>
</evidence>
<dbReference type="SUPFAM" id="SSF56349">
    <property type="entry name" value="DNA breaking-rejoining enzymes"/>
    <property type="match status" value="1"/>
</dbReference>
<dbReference type="GO" id="GO:0003677">
    <property type="term" value="F:DNA binding"/>
    <property type="evidence" value="ECO:0007669"/>
    <property type="project" value="UniProtKB-UniRule"/>
</dbReference>
<evidence type="ECO:0000259" key="6">
    <source>
        <dbReference type="PROSITE" id="PS51898"/>
    </source>
</evidence>
<evidence type="ECO:0000313" key="8">
    <source>
        <dbReference type="EMBL" id="OSJ05600.1"/>
    </source>
</evidence>
<evidence type="ECO:0000256" key="2">
    <source>
        <dbReference type="ARBA" id="ARBA00022908"/>
    </source>
</evidence>
<evidence type="ECO:0000313" key="9">
    <source>
        <dbReference type="Proteomes" id="UP000193553"/>
    </source>
</evidence>
<dbReference type="InterPro" id="IPR013762">
    <property type="entry name" value="Integrase-like_cat_sf"/>
</dbReference>
<dbReference type="GO" id="GO:0015074">
    <property type="term" value="P:DNA integration"/>
    <property type="evidence" value="ECO:0007669"/>
    <property type="project" value="UniProtKB-KW"/>
</dbReference>
<protein>
    <recommendedName>
        <fullName evidence="10">Tyr recombinase domain-containing protein</fullName>
    </recommendedName>
</protein>
<reference evidence="8 9" key="1">
    <citation type="submission" date="2017-03" db="EMBL/GenBank/DDBJ databases">
        <title>Whole genome sequences of fourteen strains of Bradyrhizobium canariense and one strain of Bradyrhizobium japonicum isolated from Lupinus (Papilionoideae: Genisteae) species in Algeria.</title>
        <authorList>
            <person name="Crovadore J."/>
            <person name="Chekireb D."/>
            <person name="Brachmann A."/>
            <person name="Chablais R."/>
            <person name="Cochard B."/>
            <person name="Lefort F."/>
        </authorList>
    </citation>
    <scope>NUCLEOTIDE SEQUENCE [LARGE SCALE GENOMIC DNA]</scope>
    <source>
        <strain evidence="8 9">UBMA195</strain>
    </source>
</reference>
<dbReference type="InterPro" id="IPR011010">
    <property type="entry name" value="DNA_brk_join_enz"/>
</dbReference>
<dbReference type="InterPro" id="IPR038488">
    <property type="entry name" value="Integrase_DNA-bd_sf"/>
</dbReference>
<keyword evidence="4" id="KW-0233">DNA recombination</keyword>
<keyword evidence="3 5" id="KW-0238">DNA-binding</keyword>
<dbReference type="InterPro" id="IPR010998">
    <property type="entry name" value="Integrase_recombinase_N"/>
</dbReference>
<sequence length="451" mass="50639">MRSVLALFSRDVPLRSGQSLCIPRFCVPSVSPWGRMKKLLTDAYCRAIEPPANGRLEVADVRCAGLVLRVTKGGVSSWGFRFRDPLTRRTLRATLGNYPDIGLSKARSDADDMRRQVAAGINPIEAKRTARADAGSRDFAVLAERYIVEHAERHKRPRSVAEDRRNLDKHVLPKWRKRDYRKIRRADCIELLEAIVAAGTPTAANRVHSLVSKIFSFAIDCDLREDNPMVRLKKRGVEKTGKRVLDDSEIRTFWRKAVEKPISRQTGLALRLALLTAGRANEVAGCELSELQNLNHASAAGWAIPAERVKNKRDFFMPLSSLAVDTIKEAMSLLPKGAKVLFPSPRSKDKSQSISAHALTVAMARLAETLDGKWSEDAPSPHDLRRTVETRMSALGVKKEDRDACLNHKPRDVGSVHYDMYERQKEKRAAFNRYAREIARVLAEAPKNRHG</sequence>
<gene>
    <name evidence="8" type="ORF">BSZ18_25915</name>
</gene>
<dbReference type="EMBL" id="NAFI01000182">
    <property type="protein sequence ID" value="OSJ05600.1"/>
    <property type="molecule type" value="Genomic_DNA"/>
</dbReference>
<dbReference type="AlphaFoldDB" id="A0A1X3H2X0"/>
<dbReference type="PROSITE" id="PS51900">
    <property type="entry name" value="CB"/>
    <property type="match status" value="1"/>
</dbReference>
<dbReference type="Pfam" id="PF13356">
    <property type="entry name" value="Arm-DNA-bind_3"/>
    <property type="match status" value="1"/>
</dbReference>
<dbReference type="Gene3D" id="1.10.443.10">
    <property type="entry name" value="Intergrase catalytic core"/>
    <property type="match status" value="1"/>
</dbReference>
<comment type="similarity">
    <text evidence="1">Belongs to the 'phage' integrase family.</text>
</comment>
<dbReference type="Gene3D" id="3.30.160.390">
    <property type="entry name" value="Integrase, DNA-binding domain"/>
    <property type="match status" value="1"/>
</dbReference>
<dbReference type="PANTHER" id="PTHR30629:SF2">
    <property type="entry name" value="PROPHAGE INTEGRASE INTS-RELATED"/>
    <property type="match status" value="1"/>
</dbReference>
<dbReference type="InterPro" id="IPR053876">
    <property type="entry name" value="Phage_int_M"/>
</dbReference>
<dbReference type="InterPro" id="IPR050808">
    <property type="entry name" value="Phage_Integrase"/>
</dbReference>
<dbReference type="Proteomes" id="UP000193553">
    <property type="component" value="Unassembled WGS sequence"/>
</dbReference>
<dbReference type="PROSITE" id="PS51898">
    <property type="entry name" value="TYR_RECOMBINASE"/>
    <property type="match status" value="1"/>
</dbReference>
<evidence type="ECO:0000259" key="7">
    <source>
        <dbReference type="PROSITE" id="PS51900"/>
    </source>
</evidence>
<dbReference type="Pfam" id="PF22022">
    <property type="entry name" value="Phage_int_M"/>
    <property type="match status" value="1"/>
</dbReference>
<evidence type="ECO:0000256" key="1">
    <source>
        <dbReference type="ARBA" id="ARBA00008857"/>
    </source>
</evidence>
<dbReference type="GO" id="GO:0006310">
    <property type="term" value="P:DNA recombination"/>
    <property type="evidence" value="ECO:0007669"/>
    <property type="project" value="UniProtKB-KW"/>
</dbReference>
<evidence type="ECO:0000256" key="5">
    <source>
        <dbReference type="PROSITE-ProRule" id="PRU01248"/>
    </source>
</evidence>
<proteinExistence type="inferred from homology"/>
<dbReference type="InterPro" id="IPR002104">
    <property type="entry name" value="Integrase_catalytic"/>
</dbReference>
<evidence type="ECO:0000256" key="4">
    <source>
        <dbReference type="ARBA" id="ARBA00023172"/>
    </source>
</evidence>
<evidence type="ECO:0008006" key="10">
    <source>
        <dbReference type="Google" id="ProtNLM"/>
    </source>
</evidence>
<dbReference type="InterPro" id="IPR025166">
    <property type="entry name" value="Integrase_DNA_bind_dom"/>
</dbReference>
<dbReference type="PANTHER" id="PTHR30629">
    <property type="entry name" value="PROPHAGE INTEGRASE"/>
    <property type="match status" value="1"/>
</dbReference>
<feature type="domain" description="Core-binding (CB)" evidence="7">
    <location>
        <begin position="137"/>
        <end position="219"/>
    </location>
</feature>
<comment type="caution">
    <text evidence="8">The sequence shown here is derived from an EMBL/GenBank/DDBJ whole genome shotgun (WGS) entry which is preliminary data.</text>
</comment>
<dbReference type="Gene3D" id="1.10.150.130">
    <property type="match status" value="1"/>
</dbReference>
<dbReference type="Pfam" id="PF00589">
    <property type="entry name" value="Phage_integrase"/>
    <property type="match status" value="1"/>
</dbReference>
<accession>A0A1X3H2X0</accession>
<dbReference type="InterPro" id="IPR044068">
    <property type="entry name" value="CB"/>
</dbReference>
<keyword evidence="2" id="KW-0229">DNA integration</keyword>
<organism evidence="8 9">
    <name type="scientific">Bradyrhizobium canariense</name>
    <dbReference type="NCBI Taxonomy" id="255045"/>
    <lineage>
        <taxon>Bacteria</taxon>
        <taxon>Pseudomonadati</taxon>
        <taxon>Pseudomonadota</taxon>
        <taxon>Alphaproteobacteria</taxon>
        <taxon>Hyphomicrobiales</taxon>
        <taxon>Nitrobacteraceae</taxon>
        <taxon>Bradyrhizobium</taxon>
    </lineage>
</organism>
<feature type="domain" description="Tyr recombinase" evidence="6">
    <location>
        <begin position="240"/>
        <end position="432"/>
    </location>
</feature>